<dbReference type="STRING" id="561176.SAMN04488561_6165"/>
<dbReference type="Proteomes" id="UP000181980">
    <property type="component" value="Unassembled WGS sequence"/>
</dbReference>
<dbReference type="PANTHER" id="PTHR30290:SF9">
    <property type="entry name" value="OLIGOPEPTIDE-BINDING PROTEIN APPA"/>
    <property type="match status" value="1"/>
</dbReference>
<evidence type="ECO:0000256" key="2">
    <source>
        <dbReference type="ARBA" id="ARBA00022448"/>
    </source>
</evidence>
<evidence type="ECO:0000313" key="6">
    <source>
        <dbReference type="EMBL" id="SEF17996.1"/>
    </source>
</evidence>
<dbReference type="RefSeq" id="WP_069114290.1">
    <property type="nucleotide sequence ID" value="NZ_FNUC01000004.1"/>
</dbReference>
<dbReference type="PANTHER" id="PTHR30290">
    <property type="entry name" value="PERIPLASMIC BINDING COMPONENT OF ABC TRANSPORTER"/>
    <property type="match status" value="1"/>
</dbReference>
<proteinExistence type="inferred from homology"/>
<evidence type="ECO:0000256" key="3">
    <source>
        <dbReference type="ARBA" id="ARBA00022729"/>
    </source>
</evidence>
<dbReference type="InterPro" id="IPR006311">
    <property type="entry name" value="TAT_signal"/>
</dbReference>
<dbReference type="SUPFAM" id="SSF53850">
    <property type="entry name" value="Periplasmic binding protein-like II"/>
    <property type="match status" value="1"/>
</dbReference>
<dbReference type="PROSITE" id="PS51318">
    <property type="entry name" value="TAT"/>
    <property type="match status" value="1"/>
</dbReference>
<dbReference type="EMBL" id="FNUC01000004">
    <property type="protein sequence ID" value="SEF17996.1"/>
    <property type="molecule type" value="Genomic_DNA"/>
</dbReference>
<feature type="chain" id="PRO_5010343690" evidence="4">
    <location>
        <begin position="26"/>
        <end position="600"/>
    </location>
</feature>
<evidence type="ECO:0000313" key="7">
    <source>
        <dbReference type="Proteomes" id="UP000181980"/>
    </source>
</evidence>
<comment type="similarity">
    <text evidence="1">Belongs to the bacterial solute-binding protein 5 family.</text>
</comment>
<protein>
    <submittedName>
        <fullName evidence="6">Peptide/nickel transport system substrate-binding protein</fullName>
    </submittedName>
</protein>
<evidence type="ECO:0000256" key="1">
    <source>
        <dbReference type="ARBA" id="ARBA00005695"/>
    </source>
</evidence>
<dbReference type="Gene3D" id="3.10.105.10">
    <property type="entry name" value="Dipeptide-binding Protein, Domain 3"/>
    <property type="match status" value="1"/>
</dbReference>
<reference evidence="7" key="1">
    <citation type="submission" date="2016-10" db="EMBL/GenBank/DDBJ databases">
        <authorList>
            <person name="Varghese N."/>
            <person name="Submissions S."/>
        </authorList>
    </citation>
    <scope>NUCLEOTIDE SEQUENCE [LARGE SCALE GENOMIC DNA]</scope>
    <source>
        <strain evidence="7">DSM 45237</strain>
    </source>
</reference>
<accession>A0A1H5PW11</accession>
<dbReference type="AlphaFoldDB" id="A0A1H5PW11"/>
<name>A0A1H5PW11_9ACTN</name>
<dbReference type="InterPro" id="IPR039424">
    <property type="entry name" value="SBP_5"/>
</dbReference>
<evidence type="ECO:0000259" key="5">
    <source>
        <dbReference type="Pfam" id="PF00496"/>
    </source>
</evidence>
<dbReference type="GO" id="GO:0015833">
    <property type="term" value="P:peptide transport"/>
    <property type="evidence" value="ECO:0007669"/>
    <property type="project" value="TreeGrafter"/>
</dbReference>
<evidence type="ECO:0000256" key="4">
    <source>
        <dbReference type="SAM" id="SignalP"/>
    </source>
</evidence>
<dbReference type="OrthoDB" id="7888869at2"/>
<dbReference type="Pfam" id="PF00496">
    <property type="entry name" value="SBP_bac_5"/>
    <property type="match status" value="1"/>
</dbReference>
<dbReference type="GO" id="GO:1904680">
    <property type="term" value="F:peptide transmembrane transporter activity"/>
    <property type="evidence" value="ECO:0007669"/>
    <property type="project" value="TreeGrafter"/>
</dbReference>
<keyword evidence="7" id="KW-1185">Reference proteome</keyword>
<keyword evidence="3 4" id="KW-0732">Signal</keyword>
<feature type="signal peptide" evidence="4">
    <location>
        <begin position="1"/>
        <end position="25"/>
    </location>
</feature>
<dbReference type="Gene3D" id="3.40.190.10">
    <property type="entry name" value="Periplasmic binding protein-like II"/>
    <property type="match status" value="1"/>
</dbReference>
<gene>
    <name evidence="6" type="ORF">SAMN04488561_6165</name>
</gene>
<organism evidence="6 7">
    <name type="scientific">Jiangella alba</name>
    <dbReference type="NCBI Taxonomy" id="561176"/>
    <lineage>
        <taxon>Bacteria</taxon>
        <taxon>Bacillati</taxon>
        <taxon>Actinomycetota</taxon>
        <taxon>Actinomycetes</taxon>
        <taxon>Jiangellales</taxon>
        <taxon>Jiangellaceae</taxon>
        <taxon>Jiangella</taxon>
    </lineage>
</organism>
<feature type="domain" description="Solute-binding protein family 5" evidence="5">
    <location>
        <begin position="109"/>
        <end position="481"/>
    </location>
</feature>
<keyword evidence="2" id="KW-0813">Transport</keyword>
<sequence length="600" mass="64935">MSDPTPVLLTRRTVLGLLGAGAAAAALGACSAAGSDGSQSPGGTPGRRIFRAAYPYEAPPKGHFNLLTGVAEGIRLGYLIDLVQLPGAMYNWQDQTYYHLLADPSSGFAADRTTFSYVVRDGLSWSDGTPVTAKDVYSTWLLQAALGHSAHQYVTSFEQTDERTVTFQLSKPAPVVEYYLLRLQIVPDIQYGPLAAEVEPLYAGRTLKESPDLAALTKKIGEFRPDAPLANGPFAFDPATVTDAQLELVKNPTGYLADTVAWDGILVHNGQTEAVTPLVLAEKIDYATHAFPVATTKQLEQQGFRILRPPVHSGLALYFSFGRRPEFADKRVRQALAHAIDRSQQAEVTFGDSGRPGQYMSGMSDVQVEQWLGESDRGKLAGYEFDRDKAEQLLLAAGWRRDGATWITSAGTPATYDISYPTQLIDYAAAAQNVAGQLNEWGFEIVQRGGDNTQVRLDIGKGEFDLAILTWGMTGNPFPSEAYIADFLTFNYAMLAPDRGIDFPLTQQTDAVGEIDLEQAVIDSAVGASPEELKGKATTLALAFNELLPIVPLVERYANNPVLTSAVTGYPDDDASVMQNSIYADNPTAILMFDGTLEPA</sequence>
<dbReference type="InterPro" id="IPR000914">
    <property type="entry name" value="SBP_5_dom"/>
</dbReference>